<feature type="domain" description="DUF305" evidence="3">
    <location>
        <begin position="54"/>
        <end position="120"/>
    </location>
</feature>
<dbReference type="InterPro" id="IPR005183">
    <property type="entry name" value="DUF305_CopM-like"/>
</dbReference>
<evidence type="ECO:0000256" key="1">
    <source>
        <dbReference type="SAM" id="MobiDB-lite"/>
    </source>
</evidence>
<dbReference type="Pfam" id="PF03713">
    <property type="entry name" value="DUF305"/>
    <property type="match status" value="1"/>
</dbReference>
<organism evidence="4 5">
    <name type="scientific">Caballeronia sordidicola</name>
    <name type="common">Burkholderia sordidicola</name>
    <dbReference type="NCBI Taxonomy" id="196367"/>
    <lineage>
        <taxon>Bacteria</taxon>
        <taxon>Pseudomonadati</taxon>
        <taxon>Pseudomonadota</taxon>
        <taxon>Betaproteobacteria</taxon>
        <taxon>Burkholderiales</taxon>
        <taxon>Burkholderiaceae</taxon>
        <taxon>Caballeronia</taxon>
    </lineage>
</organism>
<feature type="signal peptide" evidence="2">
    <location>
        <begin position="1"/>
        <end position="35"/>
    </location>
</feature>
<gene>
    <name evidence="4" type="ORF">AWB64_03428</name>
</gene>
<dbReference type="AlphaFoldDB" id="A0A158GSK1"/>
<keyword evidence="2" id="KW-0732">Signal</keyword>
<dbReference type="InterPro" id="IPR012347">
    <property type="entry name" value="Ferritin-like"/>
</dbReference>
<proteinExistence type="predicted"/>
<dbReference type="EMBL" id="FCOC02000010">
    <property type="protein sequence ID" value="SAL35022.1"/>
    <property type="molecule type" value="Genomic_DNA"/>
</dbReference>
<evidence type="ECO:0000313" key="4">
    <source>
        <dbReference type="EMBL" id="SAL35022.1"/>
    </source>
</evidence>
<sequence>MPSIFLTASRARFVTAAVFPVVVMSLGMGVSLAHAAGPSNAGPEAPFLAENDDAMTRMMDAMSIKPSGDVDHDFVGMMLPHHQGAIDMAQAELRYGHNEQLRRIAQEIVVEQQQEIIAMRLALGQPLPPSAPAPDQAQPPSSPASPHAVPPEASSTKTMSMPMSSMRMKQESK</sequence>
<feature type="compositionally biased region" description="Low complexity" evidence="1">
    <location>
        <begin position="133"/>
        <end position="167"/>
    </location>
</feature>
<protein>
    <recommendedName>
        <fullName evidence="3">DUF305 domain-containing protein</fullName>
    </recommendedName>
</protein>
<name>A0A158GSK1_CABSO</name>
<dbReference type="PANTHER" id="PTHR36933">
    <property type="entry name" value="SLL0788 PROTEIN"/>
    <property type="match status" value="1"/>
</dbReference>
<dbReference type="Gene3D" id="1.20.1260.10">
    <property type="match status" value="1"/>
</dbReference>
<feature type="region of interest" description="Disordered" evidence="1">
    <location>
        <begin position="125"/>
        <end position="173"/>
    </location>
</feature>
<accession>A0A158GSK1</accession>
<evidence type="ECO:0000259" key="3">
    <source>
        <dbReference type="Pfam" id="PF03713"/>
    </source>
</evidence>
<dbReference type="Proteomes" id="UP000054893">
    <property type="component" value="Unassembled WGS sequence"/>
</dbReference>
<reference evidence="4 5" key="1">
    <citation type="submission" date="2016-01" db="EMBL/GenBank/DDBJ databases">
        <authorList>
            <person name="Oliw E.H."/>
        </authorList>
    </citation>
    <scope>NUCLEOTIDE SEQUENCE [LARGE SCALE GENOMIC DNA]</scope>
    <source>
        <strain evidence="4">LMG 22029</strain>
    </source>
</reference>
<evidence type="ECO:0000313" key="5">
    <source>
        <dbReference type="Proteomes" id="UP000054893"/>
    </source>
</evidence>
<feature type="chain" id="PRO_5007810431" description="DUF305 domain-containing protein" evidence="2">
    <location>
        <begin position="36"/>
        <end position="173"/>
    </location>
</feature>
<evidence type="ECO:0000256" key="2">
    <source>
        <dbReference type="SAM" id="SignalP"/>
    </source>
</evidence>
<dbReference type="PANTHER" id="PTHR36933:SF1">
    <property type="entry name" value="SLL0788 PROTEIN"/>
    <property type="match status" value="1"/>
</dbReference>